<dbReference type="InterPro" id="IPR009057">
    <property type="entry name" value="Homeodomain-like_sf"/>
</dbReference>
<dbReference type="InterPro" id="IPR006120">
    <property type="entry name" value="Resolvase_HTH_dom"/>
</dbReference>
<evidence type="ECO:0000259" key="1">
    <source>
        <dbReference type="Pfam" id="PF02796"/>
    </source>
</evidence>
<dbReference type="Proteomes" id="UP000290365">
    <property type="component" value="Chromosome"/>
</dbReference>
<dbReference type="GO" id="GO:0000150">
    <property type="term" value="F:DNA strand exchange activity"/>
    <property type="evidence" value="ECO:0007669"/>
    <property type="project" value="InterPro"/>
</dbReference>
<accession>A0A4P6JID7</accession>
<dbReference type="GO" id="GO:0003677">
    <property type="term" value="F:DNA binding"/>
    <property type="evidence" value="ECO:0007669"/>
    <property type="project" value="InterPro"/>
</dbReference>
<protein>
    <recommendedName>
        <fullName evidence="1">Resolvase HTH domain-containing protein</fullName>
    </recommendedName>
</protein>
<dbReference type="Pfam" id="PF02796">
    <property type="entry name" value="HTH_7"/>
    <property type="match status" value="1"/>
</dbReference>
<dbReference type="OrthoDB" id="166487at2"/>
<dbReference type="AlphaFoldDB" id="A0A4P6JID7"/>
<feature type="domain" description="Resolvase HTH" evidence="1">
    <location>
        <begin position="3"/>
        <end position="41"/>
    </location>
</feature>
<dbReference type="EMBL" id="CP035758">
    <property type="protein sequence ID" value="QBD74650.1"/>
    <property type="molecule type" value="Genomic_DNA"/>
</dbReference>
<dbReference type="SUPFAM" id="SSF46689">
    <property type="entry name" value="Homeodomain-like"/>
    <property type="match status" value="1"/>
</dbReference>
<evidence type="ECO:0000313" key="2">
    <source>
        <dbReference type="EMBL" id="QBD74650.1"/>
    </source>
</evidence>
<sequence>MRAYSQDLLWLRMLHTVDQGTTCAEIIELFAVSRSTIKRYLKLRRETGDVKPKAIAGRSSEIGAAFQAGRLSYLDAPPLQLSSSLASSGKPHTAPRSVPRP</sequence>
<proteinExistence type="predicted"/>
<evidence type="ECO:0000313" key="3">
    <source>
        <dbReference type="Proteomes" id="UP000290365"/>
    </source>
</evidence>
<name>A0A4P6JID7_KTERU</name>
<gene>
    <name evidence="2" type="ORF">EPA93_01040</name>
</gene>
<dbReference type="KEGG" id="kbs:EPA93_01040"/>
<keyword evidence="3" id="KW-1185">Reference proteome</keyword>
<organism evidence="2 3">
    <name type="scientific">Ktedonosporobacter rubrisoli</name>
    <dbReference type="NCBI Taxonomy" id="2509675"/>
    <lineage>
        <taxon>Bacteria</taxon>
        <taxon>Bacillati</taxon>
        <taxon>Chloroflexota</taxon>
        <taxon>Ktedonobacteria</taxon>
        <taxon>Ktedonobacterales</taxon>
        <taxon>Ktedonosporobacteraceae</taxon>
        <taxon>Ktedonosporobacter</taxon>
    </lineage>
</organism>
<reference evidence="2 3" key="1">
    <citation type="submission" date="2019-01" db="EMBL/GenBank/DDBJ databases">
        <title>Ktedonosporobacter rubrisoli SCAWS-G2.</title>
        <authorList>
            <person name="Huang Y."/>
            <person name="Yan B."/>
        </authorList>
    </citation>
    <scope>NUCLEOTIDE SEQUENCE [LARGE SCALE GENOMIC DNA]</scope>
    <source>
        <strain evidence="2 3">SCAWS-G2</strain>
    </source>
</reference>
<dbReference type="RefSeq" id="WP_129885249.1">
    <property type="nucleotide sequence ID" value="NZ_CP035758.1"/>
</dbReference>